<gene>
    <name evidence="1" type="ORF">POM88_006393</name>
</gene>
<accession>A0AAD8J2I2</accession>
<reference evidence="1" key="2">
    <citation type="submission" date="2023-05" db="EMBL/GenBank/DDBJ databases">
        <authorList>
            <person name="Schelkunov M.I."/>
        </authorList>
    </citation>
    <scope>NUCLEOTIDE SEQUENCE</scope>
    <source>
        <strain evidence="1">Hsosn_3</strain>
        <tissue evidence="1">Leaf</tissue>
    </source>
</reference>
<protein>
    <submittedName>
        <fullName evidence="1">Uncharacterized protein</fullName>
    </submittedName>
</protein>
<dbReference type="EMBL" id="JAUIZM010000002">
    <property type="protein sequence ID" value="KAK1396530.1"/>
    <property type="molecule type" value="Genomic_DNA"/>
</dbReference>
<evidence type="ECO:0000313" key="1">
    <source>
        <dbReference type="EMBL" id="KAK1396530.1"/>
    </source>
</evidence>
<organism evidence="1 2">
    <name type="scientific">Heracleum sosnowskyi</name>
    <dbReference type="NCBI Taxonomy" id="360622"/>
    <lineage>
        <taxon>Eukaryota</taxon>
        <taxon>Viridiplantae</taxon>
        <taxon>Streptophyta</taxon>
        <taxon>Embryophyta</taxon>
        <taxon>Tracheophyta</taxon>
        <taxon>Spermatophyta</taxon>
        <taxon>Magnoliopsida</taxon>
        <taxon>eudicotyledons</taxon>
        <taxon>Gunneridae</taxon>
        <taxon>Pentapetalae</taxon>
        <taxon>asterids</taxon>
        <taxon>campanulids</taxon>
        <taxon>Apiales</taxon>
        <taxon>Apiaceae</taxon>
        <taxon>Apioideae</taxon>
        <taxon>apioid superclade</taxon>
        <taxon>Tordylieae</taxon>
        <taxon>Tordyliinae</taxon>
        <taxon>Heracleum</taxon>
    </lineage>
</organism>
<evidence type="ECO:0000313" key="2">
    <source>
        <dbReference type="Proteomes" id="UP001237642"/>
    </source>
</evidence>
<dbReference type="AlphaFoldDB" id="A0AAD8J2I2"/>
<dbReference type="Proteomes" id="UP001237642">
    <property type="component" value="Unassembled WGS sequence"/>
</dbReference>
<reference evidence="1" key="1">
    <citation type="submission" date="2023-02" db="EMBL/GenBank/DDBJ databases">
        <title>Genome of toxic invasive species Heracleum sosnowskyi carries increased number of genes despite the absence of recent whole-genome duplications.</title>
        <authorList>
            <person name="Schelkunov M."/>
            <person name="Shtratnikova V."/>
            <person name="Makarenko M."/>
            <person name="Klepikova A."/>
            <person name="Omelchenko D."/>
            <person name="Novikova G."/>
            <person name="Obukhova E."/>
            <person name="Bogdanov V."/>
            <person name="Penin A."/>
            <person name="Logacheva M."/>
        </authorList>
    </citation>
    <scope>NUCLEOTIDE SEQUENCE</scope>
    <source>
        <strain evidence="1">Hsosn_3</strain>
        <tissue evidence="1">Leaf</tissue>
    </source>
</reference>
<sequence>MLHYALKKGYLTRPLKEGKIRWLFNHRRRGTFGKSDGNFIWYDHTGGRKCVTYQPTHAHLWTLVVDCWLVDDIVNAYAELLAIREVKLWNSKELQRPALQYFFAASFFMPWAGNECINLSVCWFVLASCQIFFSLILM</sequence>
<keyword evidence="2" id="KW-1185">Reference proteome</keyword>
<name>A0AAD8J2I2_9APIA</name>
<proteinExistence type="predicted"/>
<comment type="caution">
    <text evidence="1">The sequence shown here is derived from an EMBL/GenBank/DDBJ whole genome shotgun (WGS) entry which is preliminary data.</text>
</comment>